<feature type="signal peptide" evidence="1">
    <location>
        <begin position="1"/>
        <end position="22"/>
    </location>
</feature>
<feature type="chain" id="PRO_5038606885" evidence="1">
    <location>
        <begin position="23"/>
        <end position="334"/>
    </location>
</feature>
<sequence>MKKIYLVTCSLVMLFAGIGAKAQTDPHFSQYYAYPLYLNPGLTGVMDGDYRVTAIYRSQWGNISSPFSTPGVSADVALDNKLSLGINIMNQTAGNGGYNYLTGYASMAYNGVRFGKDGNQRISMGISLGLINRRFDQSKFQTGEQWNAATGFDPTMGTGEALAKTSASALDAGAGIMYYDATPDKKANVFVGFSAYHLTQPSDPFISGGYDKKLPIRYTAHGGVKLSLAENFSLTPNLLYMRQGAAEEKMLGAYAQMRVNEEADFLLGANYRIKDAISPYVGVYYKNFLLGLSYDVTTSDLSKVAGKANSFELSLTFSGRKGKAEAIPFVCPRL</sequence>
<accession>A0A9E2S9A4</accession>
<keyword evidence="3" id="KW-1185">Reference proteome</keyword>
<dbReference type="Pfam" id="PF11751">
    <property type="entry name" value="PorP_SprF"/>
    <property type="match status" value="1"/>
</dbReference>
<dbReference type="NCBIfam" id="TIGR03519">
    <property type="entry name" value="T9SS_PorP_fam"/>
    <property type="match status" value="1"/>
</dbReference>
<evidence type="ECO:0000313" key="2">
    <source>
        <dbReference type="EMBL" id="MBV4355705.1"/>
    </source>
</evidence>
<protein>
    <submittedName>
        <fullName evidence="2">PorP/SprF family type IX secretion system membrane protein</fullName>
    </submittedName>
</protein>
<dbReference type="AlphaFoldDB" id="A0A9E2S9A4"/>
<evidence type="ECO:0000256" key="1">
    <source>
        <dbReference type="SAM" id="SignalP"/>
    </source>
</evidence>
<comment type="caution">
    <text evidence="2">The sequence shown here is derived from an EMBL/GenBank/DDBJ whole genome shotgun (WGS) entry which is preliminary data.</text>
</comment>
<name>A0A9E2S9A4_9BACT</name>
<reference evidence="2" key="1">
    <citation type="submission" date="2021-06" db="EMBL/GenBank/DDBJ databases">
        <authorList>
            <person name="Huq M.A."/>
        </authorList>
    </citation>
    <scope>NUCLEOTIDE SEQUENCE</scope>
    <source>
        <strain evidence="2">MAH-26</strain>
    </source>
</reference>
<dbReference type="InterPro" id="IPR019861">
    <property type="entry name" value="PorP/SprF_Bacteroidetes"/>
</dbReference>
<dbReference type="EMBL" id="JAHSPG010000001">
    <property type="protein sequence ID" value="MBV4355705.1"/>
    <property type="molecule type" value="Genomic_DNA"/>
</dbReference>
<organism evidence="2 3">
    <name type="scientific">Pinibacter aurantiacus</name>
    <dbReference type="NCBI Taxonomy" id="2851599"/>
    <lineage>
        <taxon>Bacteria</taxon>
        <taxon>Pseudomonadati</taxon>
        <taxon>Bacteroidota</taxon>
        <taxon>Chitinophagia</taxon>
        <taxon>Chitinophagales</taxon>
        <taxon>Chitinophagaceae</taxon>
        <taxon>Pinibacter</taxon>
    </lineage>
</organism>
<dbReference type="RefSeq" id="WP_217789252.1">
    <property type="nucleotide sequence ID" value="NZ_JAHSPG010000001.1"/>
</dbReference>
<keyword evidence="1" id="KW-0732">Signal</keyword>
<dbReference type="Proteomes" id="UP000812270">
    <property type="component" value="Unassembled WGS sequence"/>
</dbReference>
<proteinExistence type="predicted"/>
<evidence type="ECO:0000313" key="3">
    <source>
        <dbReference type="Proteomes" id="UP000812270"/>
    </source>
</evidence>
<gene>
    <name evidence="2" type="ORF">KTO63_01005</name>
</gene>